<dbReference type="Gene3D" id="3.40.30.10">
    <property type="entry name" value="Glutaredoxin"/>
    <property type="match status" value="1"/>
</dbReference>
<dbReference type="CDD" id="cd02955">
    <property type="entry name" value="SSP411"/>
    <property type="match status" value="1"/>
</dbReference>
<dbReference type="EMBL" id="BSTI01000002">
    <property type="protein sequence ID" value="GLY64410.1"/>
    <property type="molecule type" value="Genomic_DNA"/>
</dbReference>
<dbReference type="PANTHER" id="PTHR42899:SF1">
    <property type="entry name" value="SPERMATOGENESIS-ASSOCIATED PROTEIN 20"/>
    <property type="match status" value="1"/>
</dbReference>
<accession>A0A9W6QWW6</accession>
<proteinExistence type="predicted"/>
<dbReference type="PIRSF" id="PIRSF006402">
    <property type="entry name" value="UCP006402_thioredoxin"/>
    <property type="match status" value="1"/>
</dbReference>
<keyword evidence="3" id="KW-1185">Reference proteome</keyword>
<gene>
    <name evidence="2" type="ORF">Atai01_10290</name>
</gene>
<protein>
    <recommendedName>
        <fullName evidence="1">Spermatogenesis-associated protein 20-like TRX domain-containing protein</fullName>
    </recommendedName>
</protein>
<dbReference type="SUPFAM" id="SSF52833">
    <property type="entry name" value="Thioredoxin-like"/>
    <property type="match status" value="1"/>
</dbReference>
<name>A0A9W6QWW6_9PSEU</name>
<dbReference type="GO" id="GO:0005975">
    <property type="term" value="P:carbohydrate metabolic process"/>
    <property type="evidence" value="ECO:0007669"/>
    <property type="project" value="InterPro"/>
</dbReference>
<dbReference type="InterPro" id="IPR012341">
    <property type="entry name" value="6hp_glycosidase-like_sf"/>
</dbReference>
<evidence type="ECO:0000313" key="2">
    <source>
        <dbReference type="EMBL" id="GLY64410.1"/>
    </source>
</evidence>
<dbReference type="Pfam" id="PF03190">
    <property type="entry name" value="Thioredox_DsbH"/>
    <property type="match status" value="1"/>
</dbReference>
<feature type="domain" description="Spermatogenesis-associated protein 20-like TRX" evidence="1">
    <location>
        <begin position="3"/>
        <end position="163"/>
    </location>
</feature>
<dbReference type="InterPro" id="IPR004879">
    <property type="entry name" value="Ssp411-like_TRX"/>
</dbReference>
<reference evidence="2" key="1">
    <citation type="submission" date="2023-03" db="EMBL/GenBank/DDBJ databases">
        <title>Amycolatopsis taiwanensis NBRC 103393.</title>
        <authorList>
            <person name="Ichikawa N."/>
            <person name="Sato H."/>
            <person name="Tonouchi N."/>
        </authorList>
    </citation>
    <scope>NUCLEOTIDE SEQUENCE</scope>
    <source>
        <strain evidence="2">NBRC 103393</strain>
    </source>
</reference>
<sequence>MANRLATATSPYLLQHSENPVDWWPWSAEALTEAERRDVPILLSVGYAACHWCHVMAHESFEDPGIARLMNENFVNIKVDREERPDIDAVYMAATQAMTGQGGWPMTCFLTPDGEPFHCGTYYPPEPRLGMPSFQQLLLAVVQAWRDRREELREGASRIAAELAQRTGPLPESAVDAGVVAEAVSKLDAEADRVNGGFGGAPKFPPSMVLEFLLRHHERTGSAEALSLVESCAEAMSRGGIHDHLAGGFARYSVDASWTVPHFEKMLYDNALLLRVYAHLARLTGSSRAHDVARSTGDFLLDRLGTAEGGFAASLDADTLGEEGLTYVWTQSELSASLGDEDGAWAAELFGVTDSGTFEKRRSVLQLRQDPDDPRRYQRVRQALLANRDKRPQPERDDKVIAAWNGLAIGALCEAGAALDKPRWIEAAERAARFVLEVHLVDGRLRRSSRDGRVGAAAGVLEDYGCFADGLLALHQATGEPRWLSEATALLDIALDRFAVEDTPGAYHDTADDAETLVQRPSDPGDNASPSGASALAGALLTASVLVGPERAARYRDAAERAVSRVGRLAAKMPRFAGHWLAVAEALLAGPIQVAVVGPEPAAWAELRETAARKAPGGAVVLAGTPDSAPLLADRPLVDGGAAAYVCRGYVCDRPVSTPEALSLAVNIGPK</sequence>
<dbReference type="InterPro" id="IPR036249">
    <property type="entry name" value="Thioredoxin-like_sf"/>
</dbReference>
<evidence type="ECO:0000313" key="3">
    <source>
        <dbReference type="Proteomes" id="UP001165136"/>
    </source>
</evidence>
<dbReference type="Gene3D" id="1.50.10.10">
    <property type="match status" value="2"/>
</dbReference>
<dbReference type="InterPro" id="IPR008928">
    <property type="entry name" value="6-hairpin_glycosidase_sf"/>
</dbReference>
<organism evidence="2 3">
    <name type="scientific">Amycolatopsis taiwanensis</name>
    <dbReference type="NCBI Taxonomy" id="342230"/>
    <lineage>
        <taxon>Bacteria</taxon>
        <taxon>Bacillati</taxon>
        <taxon>Actinomycetota</taxon>
        <taxon>Actinomycetes</taxon>
        <taxon>Pseudonocardiales</taxon>
        <taxon>Pseudonocardiaceae</taxon>
        <taxon>Amycolatopsis</taxon>
    </lineage>
</organism>
<evidence type="ECO:0000259" key="1">
    <source>
        <dbReference type="Pfam" id="PF03190"/>
    </source>
</evidence>
<comment type="caution">
    <text evidence="2">The sequence shown here is derived from an EMBL/GenBank/DDBJ whole genome shotgun (WGS) entry which is preliminary data.</text>
</comment>
<dbReference type="AlphaFoldDB" id="A0A9W6QWW6"/>
<dbReference type="InterPro" id="IPR024705">
    <property type="entry name" value="Ssp411"/>
</dbReference>
<dbReference type="Proteomes" id="UP001165136">
    <property type="component" value="Unassembled WGS sequence"/>
</dbReference>
<dbReference type="SUPFAM" id="SSF48208">
    <property type="entry name" value="Six-hairpin glycosidases"/>
    <property type="match status" value="1"/>
</dbReference>
<dbReference type="PANTHER" id="PTHR42899">
    <property type="entry name" value="SPERMATOGENESIS-ASSOCIATED PROTEIN 20"/>
    <property type="match status" value="1"/>
</dbReference>
<dbReference type="RefSeq" id="WP_285486040.1">
    <property type="nucleotide sequence ID" value="NZ_BSTI01000002.1"/>
</dbReference>